<dbReference type="GO" id="GO:0016787">
    <property type="term" value="F:hydrolase activity"/>
    <property type="evidence" value="ECO:0007669"/>
    <property type="project" value="UniProtKB-KW"/>
</dbReference>
<feature type="region of interest" description="Disordered" evidence="3">
    <location>
        <begin position="693"/>
        <end position="725"/>
    </location>
</feature>
<dbReference type="Pfam" id="PF00665">
    <property type="entry name" value="rve"/>
    <property type="match status" value="1"/>
</dbReference>
<evidence type="ECO:0000259" key="4">
    <source>
        <dbReference type="PROSITE" id="PS50994"/>
    </source>
</evidence>
<dbReference type="Pfam" id="PF25597">
    <property type="entry name" value="SH3_retrovirus"/>
    <property type="match status" value="1"/>
</dbReference>
<reference evidence="5" key="1">
    <citation type="journal article" date="2019" name="Sci. Rep.">
        <title>Draft genome of Tanacetum cinerariifolium, the natural source of mosquito coil.</title>
        <authorList>
            <person name="Yamashiro T."/>
            <person name="Shiraishi A."/>
            <person name="Satake H."/>
            <person name="Nakayama K."/>
        </authorList>
    </citation>
    <scope>NUCLEOTIDE SEQUENCE</scope>
</reference>
<dbReference type="EMBL" id="BKCJ010003739">
    <property type="protein sequence ID" value="GEU56890.1"/>
    <property type="molecule type" value="Genomic_DNA"/>
</dbReference>
<name>A0A6L2L6Z6_TANCI</name>
<dbReference type="PROSITE" id="PS50994">
    <property type="entry name" value="INTEGRASE"/>
    <property type="match status" value="1"/>
</dbReference>
<evidence type="ECO:0000256" key="1">
    <source>
        <dbReference type="ARBA" id="ARBA00022723"/>
    </source>
</evidence>
<dbReference type="GO" id="GO:0003676">
    <property type="term" value="F:nucleic acid binding"/>
    <property type="evidence" value="ECO:0007669"/>
    <property type="project" value="InterPro"/>
</dbReference>
<dbReference type="InterPro" id="IPR039537">
    <property type="entry name" value="Retrotran_Ty1/copia-like"/>
</dbReference>
<comment type="caution">
    <text evidence="5">The sequence shown here is derived from an EMBL/GenBank/DDBJ whole genome shotgun (WGS) entry which is preliminary data.</text>
</comment>
<keyword evidence="1" id="KW-0479">Metal-binding</keyword>
<dbReference type="InterPro" id="IPR036397">
    <property type="entry name" value="RNaseH_sf"/>
</dbReference>
<dbReference type="InterPro" id="IPR057670">
    <property type="entry name" value="SH3_retrovirus"/>
</dbReference>
<dbReference type="SUPFAM" id="SSF53098">
    <property type="entry name" value="Ribonuclease H-like"/>
    <property type="match status" value="2"/>
</dbReference>
<evidence type="ECO:0000256" key="2">
    <source>
        <dbReference type="ARBA" id="ARBA00022801"/>
    </source>
</evidence>
<feature type="domain" description="Integrase catalytic" evidence="4">
    <location>
        <begin position="49"/>
        <end position="224"/>
    </location>
</feature>
<gene>
    <name evidence="5" type="ORF">Tci_028868</name>
</gene>
<proteinExistence type="predicted"/>
<dbReference type="GO" id="GO:0015074">
    <property type="term" value="P:DNA integration"/>
    <property type="evidence" value="ECO:0007669"/>
    <property type="project" value="InterPro"/>
</dbReference>
<dbReference type="PANTHER" id="PTHR42648">
    <property type="entry name" value="TRANSPOSASE, PUTATIVE-RELATED"/>
    <property type="match status" value="1"/>
</dbReference>
<accession>A0A6L2L6Z6</accession>
<dbReference type="GO" id="GO:0046872">
    <property type="term" value="F:metal ion binding"/>
    <property type="evidence" value="ECO:0007669"/>
    <property type="project" value="UniProtKB-KW"/>
</dbReference>
<evidence type="ECO:0000313" key="5">
    <source>
        <dbReference type="EMBL" id="GEU56890.1"/>
    </source>
</evidence>
<dbReference type="InterPro" id="IPR012337">
    <property type="entry name" value="RNaseH-like_sf"/>
</dbReference>
<dbReference type="InterPro" id="IPR013103">
    <property type="entry name" value="RVT_2"/>
</dbReference>
<dbReference type="Pfam" id="PF07727">
    <property type="entry name" value="RVT_2"/>
    <property type="match status" value="3"/>
</dbReference>
<organism evidence="5">
    <name type="scientific">Tanacetum cinerariifolium</name>
    <name type="common">Dalmatian daisy</name>
    <name type="synonym">Chrysanthemum cinerariifolium</name>
    <dbReference type="NCBI Taxonomy" id="118510"/>
    <lineage>
        <taxon>Eukaryota</taxon>
        <taxon>Viridiplantae</taxon>
        <taxon>Streptophyta</taxon>
        <taxon>Embryophyta</taxon>
        <taxon>Tracheophyta</taxon>
        <taxon>Spermatophyta</taxon>
        <taxon>Magnoliopsida</taxon>
        <taxon>eudicotyledons</taxon>
        <taxon>Gunneridae</taxon>
        <taxon>Pentapetalae</taxon>
        <taxon>asterids</taxon>
        <taxon>campanulids</taxon>
        <taxon>Asterales</taxon>
        <taxon>Asteraceae</taxon>
        <taxon>Asteroideae</taxon>
        <taxon>Anthemideae</taxon>
        <taxon>Anthemidinae</taxon>
        <taxon>Tanacetum</taxon>
    </lineage>
</organism>
<sequence length="1695" mass="194383">MVLAPKLSQLNFGTINQLTSKDLVDGLPKFKYDNDHLCSACEQGKSKKASSLPKLVSSTESKLELLHMDLCRPMRVESINGKKYILVIVDDYSRYMWVYFLCNKDEAPNMIINSINQVQRNLKAKILKILTDNETEFKNEKMRLFYAKLGIVHHTSIAQMPQQNGVVEKRNRTLVEAARTMLIFLKTSEFLWVEAIATACFTQNRSIVHTRYNKTHYELIRGRKPNVQYFHLFASLCYPTNDHDDLGKMKPKADISIFIGYSKSLRGFCIYNHQTKKILETIHVKFDELTAMASECNNSGHGLKCLNFQDSSDEMNEYRHNKTWITYLVLFLETHFDEQIQEDVAELDGNTIMHYLENPEFKEVELSSNYQDPSNMHEFHQQHRYTDYQQEGIDFEESFALVARLETVRMFVAYSTHKNFTIYQMDVKTAFLKSPLKEEFFVSQPYGFVDPDFPNHVYRFKKAMYGLKQASRAWYDKLSSFLIEHNFTKEILAKESERKARNTLLMAIPEDHLAKFHKIADAKEMQKAIKSRFGENDESKKMQKYILKRQFKGFSISNSEGLHKGYDRFQSLLSQLEIHGASPGVDTLSFDDLYNNLRVFKYDVKGSIASSSSTQSVAFVSSDSTNSTNKIVEFDLEEMDLKWQVVVISTRLKKFYKKTGRKLHFDANEPVGFDKTKVKCFNFHNTGHFAREYRSKGNQESRRRDAGNTRYKAKDNGRRPAKQDEHKAMVTIDGEGSDTKVTSCSKACEESYAKLKKLYDEQREQLCDASIEIQAYTLALKKDKSGLGDVEDSPVNDRFGKVEGMHAVPPPMIRIYMPPKYDFGIDKSKFTYGPKQSKTSKYDVKTNNFDSCASNSSVETLESVPKPVESKPKVVNKPKVWSDAPIIEEYESESDDEYVFKATVENKKPNCDFINTVKHVKTPRQTVKNQDTCSQNPKVPKRDWTGLMSKRLGLGYGYTRKACFDNPHQTLKGKDIVDSGCSRHMTGNKSYLVEYQDFNGGLVAFGCSKGQITSKDTECLVLSPGFKLPDENQVLLRVPRQNNVYSFNLENIVFSGDLACLIAKATVDESNKWHRRIKREYSNAITPQQNGIAERKNKTLIEAARTMIADLFLPNTFWAKAVSTACYVLNRSSKANNKDEKLIGDTSSKTNEEPVDQEDQAFLEELARLKRQEKEADDAVETLRKTFAKSIKDFLSQAGAPRANSTNNVNTASTPVNTASLLRNIPSLEDIYEVPNDGIFTSASYDEEDAMVDFTNLESTVNIEPKKISQALADKSWVDALQEELLQFKTQQVWIMLDLPFGKKVIGTKWVYRNKKDEQCVVVRNTVRLVTQGHRQEERIDYDEVFALVARIEAIGIFLAFASYMGFIDPKFPKKVYKVVKALYGLHQFPKAWYATLSTFSVQSGYRRGLIEKTLFIKKDKKDIMLVQVYVDDIIFGSTKKSWLSRKDGIFISQDKYVAKILKKFDFMSVKTASTPIETKKPLVKDAEAADVDVHLYRSMIGSLMYLTASRPDIMYAVCACSRFHVTPKTSHLYVVKRIFRHHFIRDAYKKKLIQVMKIHTDDNVADLLTKAFDVSSKELASPRQMALALAIPEQMATGKETSNPFIAVSLDLSRLATTLNSVLRVFDTAYWGFLRVRTPFDIFKNILFPYGLNTAYWTFLDTVCWILLPSWSLVKCRYKYAISSLMDTVYWLSE</sequence>
<keyword evidence="2" id="KW-0378">Hydrolase</keyword>
<dbReference type="InterPro" id="IPR001584">
    <property type="entry name" value="Integrase_cat-core"/>
</dbReference>
<protein>
    <submittedName>
        <fullName evidence="5">Putative ribonuclease H-like domain-containing protein</fullName>
    </submittedName>
</protein>
<dbReference type="PANTHER" id="PTHR42648:SF18">
    <property type="entry name" value="RETROTRANSPOSON, UNCLASSIFIED-LIKE PROTEIN"/>
    <property type="match status" value="1"/>
</dbReference>
<evidence type="ECO:0000256" key="3">
    <source>
        <dbReference type="SAM" id="MobiDB-lite"/>
    </source>
</evidence>
<dbReference type="Gene3D" id="3.30.420.10">
    <property type="entry name" value="Ribonuclease H-like superfamily/Ribonuclease H"/>
    <property type="match status" value="2"/>
</dbReference>